<dbReference type="PANTHER" id="PTHR43441:SF6">
    <property type="entry name" value="N-ACETYLTRANSFERASE DOMAIN-CONTAINING PROTEIN"/>
    <property type="match status" value="1"/>
</dbReference>
<dbReference type="EMBL" id="CP104013">
    <property type="protein sequence ID" value="UYP44223.1"/>
    <property type="molecule type" value="Genomic_DNA"/>
</dbReference>
<accession>A0ABY6HLP2</accession>
<dbReference type="Proteomes" id="UP001208689">
    <property type="component" value="Chromosome"/>
</dbReference>
<dbReference type="PANTHER" id="PTHR43441">
    <property type="entry name" value="RIBOSOMAL-PROTEIN-SERINE ACETYLTRANSFERASE"/>
    <property type="match status" value="1"/>
</dbReference>
<keyword evidence="3" id="KW-1185">Reference proteome</keyword>
<feature type="domain" description="N-acetyltransferase" evidence="1">
    <location>
        <begin position="7"/>
        <end position="167"/>
    </location>
</feature>
<dbReference type="Gene3D" id="3.40.630.30">
    <property type="match status" value="1"/>
</dbReference>
<sequence>MLKGRTISLHRLEETEIPLVHRWRNNLDIIGFYAPLIQCDLSENMKNFGESTPNSIFFIITMNDKTPIGFASINSCGFPGSEFWEIGYMIIPEERGNGYASEAVLILSDFIFLSKVSPRIQAHVDVENIASKKLLEKVGYKCEGILRKNIFMYGEWRDSALYSLLREEWDHPRILPRRVNS</sequence>
<name>A0ABY6HLP2_9ARCH</name>
<dbReference type="InterPro" id="IPR000182">
    <property type="entry name" value="GNAT_dom"/>
</dbReference>
<dbReference type="SUPFAM" id="SSF55729">
    <property type="entry name" value="Acyl-CoA N-acyltransferases (Nat)"/>
    <property type="match status" value="1"/>
</dbReference>
<dbReference type="PROSITE" id="PS51186">
    <property type="entry name" value="GNAT"/>
    <property type="match status" value="1"/>
</dbReference>
<evidence type="ECO:0000313" key="3">
    <source>
        <dbReference type="Proteomes" id="UP001208689"/>
    </source>
</evidence>
<protein>
    <recommendedName>
        <fullName evidence="1">N-acetyltransferase domain-containing protein</fullName>
    </recommendedName>
</protein>
<dbReference type="InterPro" id="IPR051908">
    <property type="entry name" value="Ribosomal_N-acetyltransferase"/>
</dbReference>
<organism evidence="2 3">
    <name type="scientific">Candidatus Lokiarchaeum ossiferum</name>
    <dbReference type="NCBI Taxonomy" id="2951803"/>
    <lineage>
        <taxon>Archaea</taxon>
        <taxon>Promethearchaeati</taxon>
        <taxon>Promethearchaeota</taxon>
        <taxon>Promethearchaeia</taxon>
        <taxon>Promethearchaeales</taxon>
        <taxon>Promethearchaeaceae</taxon>
        <taxon>Candidatus Lokiarchaeum</taxon>
    </lineage>
</organism>
<proteinExistence type="predicted"/>
<evidence type="ECO:0000259" key="1">
    <source>
        <dbReference type="PROSITE" id="PS51186"/>
    </source>
</evidence>
<evidence type="ECO:0000313" key="2">
    <source>
        <dbReference type="EMBL" id="UYP44223.1"/>
    </source>
</evidence>
<gene>
    <name evidence="2" type="ORF">NEF87_000508</name>
</gene>
<dbReference type="InterPro" id="IPR016181">
    <property type="entry name" value="Acyl_CoA_acyltransferase"/>
</dbReference>
<dbReference type="Pfam" id="PF13302">
    <property type="entry name" value="Acetyltransf_3"/>
    <property type="match status" value="1"/>
</dbReference>
<reference evidence="2" key="1">
    <citation type="submission" date="2022-09" db="EMBL/GenBank/DDBJ databases">
        <title>Actin cytoskeleton and complex cell architecture in an #Asgard archaeon.</title>
        <authorList>
            <person name="Ponce Toledo R.I."/>
            <person name="Schleper C."/>
            <person name="Rodrigues Oliveira T."/>
            <person name="Wollweber F."/>
            <person name="Xu J."/>
            <person name="Rittmann S."/>
            <person name="Klingl A."/>
            <person name="Pilhofer M."/>
        </authorList>
    </citation>
    <scope>NUCLEOTIDE SEQUENCE</scope>
    <source>
        <strain evidence="2">B-35</strain>
    </source>
</reference>